<dbReference type="EMBL" id="CCYD01002887">
    <property type="protein sequence ID" value="CEG48050.1"/>
    <property type="molecule type" value="Genomic_DNA"/>
</dbReference>
<proteinExistence type="predicted"/>
<keyword evidence="2" id="KW-1185">Reference proteome</keyword>
<evidence type="ECO:0000313" key="1">
    <source>
        <dbReference type="EMBL" id="CEG48050.1"/>
    </source>
</evidence>
<evidence type="ECO:0000313" key="2">
    <source>
        <dbReference type="Proteomes" id="UP000054928"/>
    </source>
</evidence>
<organism evidence="1 2">
    <name type="scientific">Plasmopara halstedii</name>
    <name type="common">Downy mildew of sunflower</name>
    <dbReference type="NCBI Taxonomy" id="4781"/>
    <lineage>
        <taxon>Eukaryota</taxon>
        <taxon>Sar</taxon>
        <taxon>Stramenopiles</taxon>
        <taxon>Oomycota</taxon>
        <taxon>Peronosporomycetes</taxon>
        <taxon>Peronosporales</taxon>
        <taxon>Peronosporaceae</taxon>
        <taxon>Plasmopara</taxon>
    </lineage>
</organism>
<dbReference type="AlphaFoldDB" id="A0A0P1B1S1"/>
<reference evidence="2" key="1">
    <citation type="submission" date="2014-09" db="EMBL/GenBank/DDBJ databases">
        <authorList>
            <person name="Sharma Rahul"/>
            <person name="Thines Marco"/>
        </authorList>
    </citation>
    <scope>NUCLEOTIDE SEQUENCE [LARGE SCALE GENOMIC DNA]</scope>
</reference>
<accession>A0A0P1B1S1</accession>
<protein>
    <submittedName>
        <fullName evidence="1">Uncharacterized protein</fullName>
    </submittedName>
</protein>
<name>A0A0P1B1S1_PLAHL</name>
<sequence length="78" mass="8654">MVALESARAAALDPSSSLIYGAGPYTSFGCHHHSPLVCLVVTFMTLTMEIFDVMARWRLKRNCIIFILKLVASLVRGR</sequence>
<dbReference type="GeneID" id="36410137"/>
<dbReference type="Proteomes" id="UP000054928">
    <property type="component" value="Unassembled WGS sequence"/>
</dbReference>
<dbReference type="RefSeq" id="XP_024584419.1">
    <property type="nucleotide sequence ID" value="XM_024719085.2"/>
</dbReference>